<dbReference type="eggNOG" id="KOG1075">
    <property type="taxonomic scope" value="Eukaryota"/>
</dbReference>
<dbReference type="Gene3D" id="3.30.420.10">
    <property type="entry name" value="Ribonuclease H-like superfamily/Ribonuclease H"/>
    <property type="match status" value="1"/>
</dbReference>
<dbReference type="OrthoDB" id="412006at2759"/>
<dbReference type="OMA" id="RASIMIQ"/>
<evidence type="ECO:0000259" key="1">
    <source>
        <dbReference type="PROSITE" id="PS50878"/>
    </source>
</evidence>
<gene>
    <name evidence="3" type="ORF">PIIN_10093</name>
</gene>
<dbReference type="Pfam" id="PF14529">
    <property type="entry name" value="Exo_endo_phos_2"/>
    <property type="match status" value="1"/>
</dbReference>
<dbReference type="SUPFAM" id="SSF56219">
    <property type="entry name" value="DNase I-like"/>
    <property type="match status" value="1"/>
</dbReference>
<dbReference type="Gene3D" id="3.60.10.10">
    <property type="entry name" value="Endonuclease/exonuclease/phosphatase"/>
    <property type="match status" value="1"/>
</dbReference>
<dbReference type="STRING" id="1109443.G4TXQ0"/>
<dbReference type="CDD" id="cd09276">
    <property type="entry name" value="Rnase_HI_RT_non_LTR"/>
    <property type="match status" value="1"/>
</dbReference>
<dbReference type="EMBL" id="CAFZ01000607">
    <property type="protein sequence ID" value="CCA76093.1"/>
    <property type="molecule type" value="Genomic_DNA"/>
</dbReference>
<dbReference type="InParanoid" id="G4TXQ0"/>
<reference evidence="3 4" key="1">
    <citation type="journal article" date="2011" name="PLoS Pathog.">
        <title>Endophytic Life Strategies Decoded by Genome and Transcriptome Analyses of the Mutualistic Root Symbiont Piriformospora indica.</title>
        <authorList>
            <person name="Zuccaro A."/>
            <person name="Lahrmann U."/>
            <person name="Guldener U."/>
            <person name="Langen G."/>
            <person name="Pfiffi S."/>
            <person name="Biedenkopf D."/>
            <person name="Wong P."/>
            <person name="Samans B."/>
            <person name="Grimm C."/>
            <person name="Basiewicz M."/>
            <person name="Murat C."/>
            <person name="Martin F."/>
            <person name="Kogel K.H."/>
        </authorList>
    </citation>
    <scope>NUCLEOTIDE SEQUENCE [LARGE SCALE GENOMIC DNA]</scope>
    <source>
        <strain evidence="3 4">DSM 11827</strain>
    </source>
</reference>
<dbReference type="PANTHER" id="PTHR33481">
    <property type="entry name" value="REVERSE TRANSCRIPTASE"/>
    <property type="match status" value="1"/>
</dbReference>
<dbReference type="SUPFAM" id="SSF56672">
    <property type="entry name" value="DNA/RNA polymerases"/>
    <property type="match status" value="1"/>
</dbReference>
<accession>G4TXQ0</accession>
<dbReference type="Proteomes" id="UP000007148">
    <property type="component" value="Unassembled WGS sequence"/>
</dbReference>
<evidence type="ECO:0008006" key="5">
    <source>
        <dbReference type="Google" id="ProtNLM"/>
    </source>
</evidence>
<dbReference type="InterPro" id="IPR002156">
    <property type="entry name" value="RNaseH_domain"/>
</dbReference>
<feature type="domain" description="Reverse transcriptase" evidence="1">
    <location>
        <begin position="488"/>
        <end position="794"/>
    </location>
</feature>
<dbReference type="Pfam" id="PF00078">
    <property type="entry name" value="RVT_1"/>
    <property type="match status" value="1"/>
</dbReference>
<sequence length="1335" mass="150579">MNSLHAEHLQQTDIILYQEPGFAARPAPPFLPPNLPGFTPYLPAPIEDIRRQDKTPRVMAYARAKDDMTIVPRYDICRDLDMMVLEVQQPGRRAALVVNVYNPGYDSAGAYSTGERLRELTLVHTTPTVIAGDFNLHHTAWQEMDHEPCTAATQLAEWLQQHSFTIHNDYNVPTYVSHDGRFQTVVDLTCSNRMAENATPVRNWHIDRLIGHISDHVGIRYEIGHGSEPTDAHAFDKWNWKKADVERFKTTFSQEVQKNMETVMAIQRAATPSERDIDNLAEVIANALEHAATRAVPVAKVCARSVPWWNETLSALKSVYTNTRQDFADSSRWLGHPDQGLAAEVRRLKNTFKRSCRRAKKKHFTEVLEKAHNKDIYSFRQWSKAARKYVSPPLVMADGSMAVTPTEKSKVFLHTHFPPPADLPDEMPELEGPQPEDIGWTHVTMQECHRALDGTAPDKAPGRDGIPTRALKWAWEAEPEIFHLLISRSIAVGYHPARYHTSVAAVLQKPGKDDYSKPRAWRLVHLLSTTGKWIEKVVANRLIYYGVRHNLIPQSQFGAMPGRSTVDAALCLTHDIKAADNHDLVTSALTFDITGYFDNVNHARLIKILRSKGIPLPLCKWVRSFVSERRVEIRVDGTQTSPTRVRTGCPQGSPVSGVLANYYSAPLLEIFEEEYRRFKEENQDSFNTPSDDLTTHRQTPVSADLFVDDGKLHTSSSSLLSNTRRLARAFERVISWARMNGVSIDYEKVEFIHFVRRGKRIGHQPSIELPVAQNGTQTRTYDPKNHIRWLGIILDTRLTFDAHVQHLVRRGMAASSCLRMLANTVGGLNHSHVKTLYTACVLPAITYATPVWWTGKRTHTKALEKIQNQCLRRILPVFRTTPISAMEVEAGIPPIHLRLDHIYARAAARIAAKIDDSNLVYHRLPREYKRREATENIFTPPLPITPTRRLQRAPVLSPLRRLLSTIPIDIELISPNHLLDPWRPDGIDEALSRRLKACPGIQGTSKREAAEDHLKLTERLAANPGALAVYTDGSQINRNGHRLTGAGWVLYWRGQERDHGSVGLGTSAEVYDAEMTALANGLKGAINFIHQTEDHHPKPTTIFIFADNSSAVRSIPIARPFSSQDASQRFIEAARSFLEGNPRASIMIQWVPGHTGIPGNERADEIAKAACSLAPPNPRTTLSNYLRTARNKLSEDWTNQWTSTDRRSRYAIADRLPPSTLGSYPFRQLDRATLGLVTQIRTGHGYFGEYFARFNIPEQTSCPCGFILQTREHILLDCPRFSEARHTLYEAAPDGHLGTILGTKRGIDGLVSFLRRTTAFRKRPESNTFVGQHDH</sequence>
<dbReference type="InterPro" id="IPR000477">
    <property type="entry name" value="RT_dom"/>
</dbReference>
<dbReference type="PANTHER" id="PTHR33481:SF1">
    <property type="entry name" value="ENDONUCLEASE_EXONUCLEASE_PHOSPHATASE DOMAIN-CONTAINING PROTEIN-RELATED"/>
    <property type="match status" value="1"/>
</dbReference>
<organism evidence="3 4">
    <name type="scientific">Serendipita indica (strain DSM 11827)</name>
    <name type="common">Root endophyte fungus</name>
    <name type="synonym">Piriformospora indica</name>
    <dbReference type="NCBI Taxonomy" id="1109443"/>
    <lineage>
        <taxon>Eukaryota</taxon>
        <taxon>Fungi</taxon>
        <taxon>Dikarya</taxon>
        <taxon>Basidiomycota</taxon>
        <taxon>Agaricomycotina</taxon>
        <taxon>Agaricomycetes</taxon>
        <taxon>Sebacinales</taxon>
        <taxon>Serendipitaceae</taxon>
        <taxon>Serendipita</taxon>
    </lineage>
</organism>
<protein>
    <recommendedName>
        <fullName evidence="5">Reverse transcriptase</fullName>
    </recommendedName>
</protein>
<dbReference type="InterPro" id="IPR005135">
    <property type="entry name" value="Endo/exonuclease/phosphatase"/>
</dbReference>
<dbReference type="PROSITE" id="PS50879">
    <property type="entry name" value="RNASE_H_1"/>
    <property type="match status" value="1"/>
</dbReference>
<dbReference type="Pfam" id="PF00075">
    <property type="entry name" value="RNase_H"/>
    <property type="match status" value="1"/>
</dbReference>
<dbReference type="GO" id="GO:0003676">
    <property type="term" value="F:nucleic acid binding"/>
    <property type="evidence" value="ECO:0007669"/>
    <property type="project" value="InterPro"/>
</dbReference>
<keyword evidence="4" id="KW-1185">Reference proteome</keyword>
<feature type="domain" description="RNase H type-1" evidence="2">
    <location>
        <begin position="1023"/>
        <end position="1172"/>
    </location>
</feature>
<dbReference type="CDD" id="cd01650">
    <property type="entry name" value="RT_nLTR_like"/>
    <property type="match status" value="1"/>
</dbReference>
<comment type="caution">
    <text evidence="3">The sequence shown here is derived from an EMBL/GenBank/DDBJ whole genome shotgun (WGS) entry which is preliminary data.</text>
</comment>
<evidence type="ECO:0000259" key="2">
    <source>
        <dbReference type="PROSITE" id="PS50879"/>
    </source>
</evidence>
<evidence type="ECO:0000313" key="4">
    <source>
        <dbReference type="Proteomes" id="UP000007148"/>
    </source>
</evidence>
<dbReference type="InterPro" id="IPR036397">
    <property type="entry name" value="RNaseH_sf"/>
</dbReference>
<proteinExistence type="predicted"/>
<dbReference type="InterPro" id="IPR012337">
    <property type="entry name" value="RNaseH-like_sf"/>
</dbReference>
<dbReference type="HOGENOM" id="CLU_000680_23_3_1"/>
<dbReference type="SUPFAM" id="SSF53098">
    <property type="entry name" value="Ribonuclease H-like"/>
    <property type="match status" value="1"/>
</dbReference>
<dbReference type="GO" id="GO:0004523">
    <property type="term" value="F:RNA-DNA hybrid ribonuclease activity"/>
    <property type="evidence" value="ECO:0007669"/>
    <property type="project" value="InterPro"/>
</dbReference>
<name>G4TXQ0_SERID</name>
<dbReference type="PROSITE" id="PS50878">
    <property type="entry name" value="RT_POL"/>
    <property type="match status" value="1"/>
</dbReference>
<evidence type="ECO:0000313" key="3">
    <source>
        <dbReference type="EMBL" id="CCA76093.1"/>
    </source>
</evidence>
<dbReference type="InterPro" id="IPR043502">
    <property type="entry name" value="DNA/RNA_pol_sf"/>
</dbReference>
<dbReference type="InterPro" id="IPR036691">
    <property type="entry name" value="Endo/exonu/phosph_ase_sf"/>
</dbReference>